<organism evidence="1 2">
    <name type="scientific">Mucuna pruriens</name>
    <name type="common">Velvet bean</name>
    <name type="synonym">Dolichos pruriens</name>
    <dbReference type="NCBI Taxonomy" id="157652"/>
    <lineage>
        <taxon>Eukaryota</taxon>
        <taxon>Viridiplantae</taxon>
        <taxon>Streptophyta</taxon>
        <taxon>Embryophyta</taxon>
        <taxon>Tracheophyta</taxon>
        <taxon>Spermatophyta</taxon>
        <taxon>Magnoliopsida</taxon>
        <taxon>eudicotyledons</taxon>
        <taxon>Gunneridae</taxon>
        <taxon>Pentapetalae</taxon>
        <taxon>rosids</taxon>
        <taxon>fabids</taxon>
        <taxon>Fabales</taxon>
        <taxon>Fabaceae</taxon>
        <taxon>Papilionoideae</taxon>
        <taxon>50 kb inversion clade</taxon>
        <taxon>NPAAA clade</taxon>
        <taxon>indigoferoid/millettioid clade</taxon>
        <taxon>Phaseoleae</taxon>
        <taxon>Mucuna</taxon>
    </lineage>
</organism>
<protein>
    <submittedName>
        <fullName evidence="1">Uncharacterized protein</fullName>
    </submittedName>
</protein>
<sequence>MNFVGVLLIQAQMRAGGEGSLHPQDEKNEEKDEYNVIDTKINVDYVIVQNAKMHVPIVAQ</sequence>
<name>A0A371EPW4_MUCPR</name>
<dbReference type="EMBL" id="QJKJ01012685">
    <property type="protein sequence ID" value="RDX68100.1"/>
    <property type="molecule type" value="Genomic_DNA"/>
</dbReference>
<proteinExistence type="predicted"/>
<keyword evidence="2" id="KW-1185">Reference proteome</keyword>
<accession>A0A371EPW4</accession>
<gene>
    <name evidence="1" type="ORF">CR513_52948</name>
</gene>
<comment type="caution">
    <text evidence="1">The sequence shown here is derived from an EMBL/GenBank/DDBJ whole genome shotgun (WGS) entry which is preliminary data.</text>
</comment>
<reference evidence="1" key="1">
    <citation type="submission" date="2018-05" db="EMBL/GenBank/DDBJ databases">
        <title>Draft genome of Mucuna pruriens seed.</title>
        <authorList>
            <person name="Nnadi N.E."/>
            <person name="Vos R."/>
            <person name="Hasami M.H."/>
            <person name="Devisetty U.K."/>
            <person name="Aguiy J.C."/>
        </authorList>
    </citation>
    <scope>NUCLEOTIDE SEQUENCE [LARGE SCALE GENOMIC DNA]</scope>
    <source>
        <strain evidence="1">JCA_2017</strain>
    </source>
</reference>
<dbReference type="AlphaFoldDB" id="A0A371EPW4"/>
<feature type="non-terminal residue" evidence="1">
    <location>
        <position position="1"/>
    </location>
</feature>
<evidence type="ECO:0000313" key="1">
    <source>
        <dbReference type="EMBL" id="RDX68100.1"/>
    </source>
</evidence>
<evidence type="ECO:0000313" key="2">
    <source>
        <dbReference type="Proteomes" id="UP000257109"/>
    </source>
</evidence>
<dbReference type="Proteomes" id="UP000257109">
    <property type="component" value="Unassembled WGS sequence"/>
</dbReference>